<comment type="caution">
    <text evidence="1">The sequence shown here is derived from an EMBL/GenBank/DDBJ whole genome shotgun (WGS) entry which is preliminary data.</text>
</comment>
<dbReference type="Proteomes" id="UP001207440">
    <property type="component" value="Unassembled WGS sequence"/>
</dbReference>
<evidence type="ECO:0000313" key="1">
    <source>
        <dbReference type="EMBL" id="MCW0523567.1"/>
    </source>
</evidence>
<dbReference type="Gene3D" id="3.40.50.300">
    <property type="entry name" value="P-loop containing nucleotide triphosphate hydrolases"/>
    <property type="match status" value="1"/>
</dbReference>
<dbReference type="RefSeq" id="WP_064970206.1">
    <property type="nucleotide sequence ID" value="NZ_CP029760.1"/>
</dbReference>
<accession>A0AAP3AKZ0</accession>
<dbReference type="InterPro" id="IPR027417">
    <property type="entry name" value="P-loop_NTPase"/>
</dbReference>
<proteinExistence type="predicted"/>
<organism evidence="1 2">
    <name type="scientific">Riemerella anatipestifer</name>
    <name type="common">Moraxella anatipestifer</name>
    <dbReference type="NCBI Taxonomy" id="34085"/>
    <lineage>
        <taxon>Bacteria</taxon>
        <taxon>Pseudomonadati</taxon>
        <taxon>Bacteroidota</taxon>
        <taxon>Flavobacteriia</taxon>
        <taxon>Flavobacteriales</taxon>
        <taxon>Weeksellaceae</taxon>
        <taxon>Riemerella</taxon>
    </lineage>
</organism>
<evidence type="ECO:0000313" key="2">
    <source>
        <dbReference type="Proteomes" id="UP001207440"/>
    </source>
</evidence>
<gene>
    <name evidence="1" type="ORF">OKE68_04450</name>
</gene>
<dbReference type="EMBL" id="JAOZYT010000019">
    <property type="protein sequence ID" value="MCW0523567.1"/>
    <property type="molecule type" value="Genomic_DNA"/>
</dbReference>
<reference evidence="1" key="1">
    <citation type="submission" date="2022-10" db="EMBL/GenBank/DDBJ databases">
        <title>Sifting through the core-genome to identify putative cross-protective antigens against Riemerella anatipestifer.</title>
        <authorList>
            <person name="Zheng X."/>
            <person name="Zhang W."/>
        </authorList>
    </citation>
    <scope>NUCLEOTIDE SEQUENCE</scope>
    <source>
        <strain evidence="1">ZWRA178</strain>
    </source>
</reference>
<name>A0AAP3AKZ0_RIEAN</name>
<dbReference type="SUPFAM" id="SSF52540">
    <property type="entry name" value="P-loop containing nucleoside triphosphate hydrolases"/>
    <property type="match status" value="1"/>
</dbReference>
<protein>
    <submittedName>
        <fullName evidence="1">AAA family ATPase</fullName>
    </submittedName>
</protein>
<sequence>MAKSELEIPRYYTHNDIENAKFNELEFTGEWLRHLGIPERASSILIYGASGHGKTSYALQFMKYLCGFGKVFYNTVEEGMKASFKRSLRLNNLKLVSSKYVFQSEQYDDMVKRLDRKRQPKIVFVDSVQYCFRGKKDKDYFNLVEKFPTTLFVFISQMSKGMPKGAVADAIMWDSQAVIKVEDFKAYVEKSRCGGDELTPYIINQQKAEEREIKLLKKG</sequence>
<dbReference type="AlphaFoldDB" id="A0AAP3AKZ0"/>